<dbReference type="RefSeq" id="WP_247811385.1">
    <property type="nucleotide sequence ID" value="NZ_CP095855.1"/>
</dbReference>
<gene>
    <name evidence="1" type="ORF">MYF79_29220</name>
</gene>
<reference evidence="1 2" key="1">
    <citation type="submission" date="2022-04" db="EMBL/GenBank/DDBJ databases">
        <title>The arsenic-methylating capacity of Chitinophaga filiformis YT5 during chitin decomposition.</title>
        <authorList>
            <person name="Chen G."/>
            <person name="Liang Y."/>
        </authorList>
    </citation>
    <scope>NUCLEOTIDE SEQUENCE [LARGE SCALE GENOMIC DNA]</scope>
    <source>
        <strain evidence="1 2">YT5</strain>
    </source>
</reference>
<protein>
    <submittedName>
        <fullName evidence="1">Uncharacterized protein</fullName>
    </submittedName>
</protein>
<organism evidence="1 2">
    <name type="scientific">Chitinophaga filiformis</name>
    <name type="common">Myxococcus filiformis</name>
    <name type="synonym">Flexibacter filiformis</name>
    <dbReference type="NCBI Taxonomy" id="104663"/>
    <lineage>
        <taxon>Bacteria</taxon>
        <taxon>Pseudomonadati</taxon>
        <taxon>Bacteroidota</taxon>
        <taxon>Chitinophagia</taxon>
        <taxon>Chitinophagales</taxon>
        <taxon>Chitinophagaceae</taxon>
        <taxon>Chitinophaga</taxon>
    </lineage>
</organism>
<dbReference type="EMBL" id="CP095855">
    <property type="protein sequence ID" value="UPK69042.1"/>
    <property type="molecule type" value="Genomic_DNA"/>
</dbReference>
<keyword evidence="2" id="KW-1185">Reference proteome</keyword>
<accession>A0ABY4HZR2</accession>
<sequence length="365" mass="41953">MEQDFPISSFLEIKKHISTARKDLEKEKAVWKAIRASLTEAEAEQLDEQFRTIFETTTDPQLLKQLVQKGASARLLGNYELGSHNLAMVVQELADASTKEDLESAADIIKTTIVAGADLNTQKAYWGNGGMIAVSWLCIYLARAFGTYGYLKTMEQYHYCYRIFTWVAENTAITEAMQGDLHPFNVFMNCLKKSPGVEDLQEKIILQMMGFGWHIFGSTHEDLSTSFFTRIIEFDPRFLTLIVPFEQEQLKSYLDPVQANITPAIIKNLLNGFSSSKKARKHFRAFFSIKPHWLLKLIITRTPEMVFHLVRRNEQDLLHPFLKHYKREIAALKNENEQTLLQYAMTSRGVVENTIQILRQYGQLA</sequence>
<evidence type="ECO:0000313" key="1">
    <source>
        <dbReference type="EMBL" id="UPK69042.1"/>
    </source>
</evidence>
<dbReference type="Proteomes" id="UP000830198">
    <property type="component" value="Chromosome"/>
</dbReference>
<evidence type="ECO:0000313" key="2">
    <source>
        <dbReference type="Proteomes" id="UP000830198"/>
    </source>
</evidence>
<name>A0ABY4HZR2_CHIFI</name>
<proteinExistence type="predicted"/>